<feature type="compositionally biased region" description="Polar residues" evidence="1">
    <location>
        <begin position="209"/>
        <end position="231"/>
    </location>
</feature>
<feature type="region of interest" description="Disordered" evidence="1">
    <location>
        <begin position="828"/>
        <end position="892"/>
    </location>
</feature>
<protein>
    <submittedName>
        <fullName evidence="2">Uncharacterized protein</fullName>
    </submittedName>
</protein>
<feature type="compositionally biased region" description="Acidic residues" evidence="1">
    <location>
        <begin position="873"/>
        <end position="884"/>
    </location>
</feature>
<feature type="compositionally biased region" description="Basic residues" evidence="1">
    <location>
        <begin position="375"/>
        <end position="386"/>
    </location>
</feature>
<comment type="caution">
    <text evidence="2">The sequence shown here is derived from an EMBL/GenBank/DDBJ whole genome shotgun (WGS) entry which is preliminary data.</text>
</comment>
<feature type="compositionally biased region" description="Polar residues" evidence="1">
    <location>
        <begin position="837"/>
        <end position="859"/>
    </location>
</feature>
<evidence type="ECO:0000256" key="1">
    <source>
        <dbReference type="SAM" id="MobiDB-lite"/>
    </source>
</evidence>
<feature type="compositionally biased region" description="Polar residues" evidence="1">
    <location>
        <begin position="334"/>
        <end position="344"/>
    </location>
</feature>
<reference evidence="2 3" key="1">
    <citation type="submission" date="2023-11" db="EMBL/GenBank/DDBJ databases">
        <title>Halocaridina rubra genome assembly.</title>
        <authorList>
            <person name="Smith C."/>
        </authorList>
    </citation>
    <scope>NUCLEOTIDE SEQUENCE [LARGE SCALE GENOMIC DNA]</scope>
    <source>
        <strain evidence="2">EP-1</strain>
        <tissue evidence="2">Whole</tissue>
    </source>
</reference>
<feature type="region of interest" description="Disordered" evidence="1">
    <location>
        <begin position="413"/>
        <end position="460"/>
    </location>
</feature>
<feature type="compositionally biased region" description="Polar residues" evidence="1">
    <location>
        <begin position="679"/>
        <end position="708"/>
    </location>
</feature>
<feature type="region of interest" description="Disordered" evidence="1">
    <location>
        <begin position="334"/>
        <end position="386"/>
    </location>
</feature>
<name>A0AAN8WV69_HALRR</name>
<feature type="region of interest" description="Disordered" evidence="1">
    <location>
        <begin position="270"/>
        <end position="301"/>
    </location>
</feature>
<feature type="compositionally biased region" description="Polar residues" evidence="1">
    <location>
        <begin position="285"/>
        <end position="301"/>
    </location>
</feature>
<dbReference type="Proteomes" id="UP001381693">
    <property type="component" value="Unassembled WGS sequence"/>
</dbReference>
<feature type="region of interest" description="Disordered" evidence="1">
    <location>
        <begin position="640"/>
        <end position="729"/>
    </location>
</feature>
<organism evidence="2 3">
    <name type="scientific">Halocaridina rubra</name>
    <name type="common">Hawaiian red shrimp</name>
    <dbReference type="NCBI Taxonomy" id="373956"/>
    <lineage>
        <taxon>Eukaryota</taxon>
        <taxon>Metazoa</taxon>
        <taxon>Ecdysozoa</taxon>
        <taxon>Arthropoda</taxon>
        <taxon>Crustacea</taxon>
        <taxon>Multicrustacea</taxon>
        <taxon>Malacostraca</taxon>
        <taxon>Eumalacostraca</taxon>
        <taxon>Eucarida</taxon>
        <taxon>Decapoda</taxon>
        <taxon>Pleocyemata</taxon>
        <taxon>Caridea</taxon>
        <taxon>Atyoidea</taxon>
        <taxon>Atyidae</taxon>
        <taxon>Halocaridina</taxon>
    </lineage>
</organism>
<feature type="region of interest" description="Disordered" evidence="1">
    <location>
        <begin position="206"/>
        <end position="231"/>
    </location>
</feature>
<feature type="compositionally biased region" description="Basic and acidic residues" evidence="1">
    <location>
        <begin position="710"/>
        <end position="728"/>
    </location>
</feature>
<feature type="compositionally biased region" description="Polar residues" evidence="1">
    <location>
        <begin position="352"/>
        <end position="362"/>
    </location>
</feature>
<feature type="compositionally biased region" description="Basic and acidic residues" evidence="1">
    <location>
        <begin position="270"/>
        <end position="283"/>
    </location>
</feature>
<dbReference type="AlphaFoldDB" id="A0AAN8WV69"/>
<gene>
    <name evidence="2" type="ORF">SK128_024504</name>
</gene>
<feature type="compositionally biased region" description="Basic and acidic residues" evidence="1">
    <location>
        <begin position="414"/>
        <end position="460"/>
    </location>
</feature>
<evidence type="ECO:0000313" key="3">
    <source>
        <dbReference type="Proteomes" id="UP001381693"/>
    </source>
</evidence>
<evidence type="ECO:0000313" key="2">
    <source>
        <dbReference type="EMBL" id="KAK7066860.1"/>
    </source>
</evidence>
<accession>A0AAN8WV69</accession>
<dbReference type="EMBL" id="JAXCGZ010018993">
    <property type="protein sequence ID" value="KAK7066860.1"/>
    <property type="molecule type" value="Genomic_DNA"/>
</dbReference>
<proteinExistence type="predicted"/>
<keyword evidence="3" id="KW-1185">Reference proteome</keyword>
<sequence>MKKMVHAVPVTYPAPVLIPLGATVAAVDQGASVEVGLEVPKEKRIKGTLEGGAEAEAGQGAEVDLDQGVLTETGQMEKPPPSINPCIDLDDLPLKLDTLTGSKERKEILNKKNRPDPDEIINLDSPKPILNEILISSDSENEVKASTKAKSVRVERRELVPSALETGGPTKSIKPALPELTKDLKNVNFVQNVSLDKELDRAVRKGISMDNNSSEKQSPKTDTVPITSKWPQNICDEAQEQCSKESESLEEQVEQSVSVDKKIIKNEGQDILAEDKGGNECEHSGINSSNEPHVNIETTSNTIVVESIPESSKRKADIVKEGKSDGKYTFTEANSDNAAFMNSESADKELESNSSRETSLKISYSREKKSVGKPYKTKGAKASRGKKNTLFNVDEVAKLQKVKLDHLQTSYDEEQQKIIEEPTKLTQDKSDDPINRVPEKIVEESTVLEQEKDVTKHMVSEQDCASDLEATSVRNVTSPLCKSALESDAIPLLSLKSCEESKELITDDDVKVSKILSEEENTEVIPNKEQYEEQIESKVNSKDGNNVDDFYRGADQLDLSDDDIDVEKAHEDFLQDDREVEPIRIETGLIRKRILHAKKSEWTAPGISWTKKEKKKREKPKDVLAMEGVGLLKTALAENIQSPISKDGEEEEFQSQDSSEGKVGDHGNDDDDTRASWGVPSSLSKVDTTSDLKVQSSREVNLKETSNINEDDRIAEVDEDLPQKRSGQDTEIIGVIGTIPDPDSEHIEGIDLGGSSWSMRWLQSEKVQKVVSSSKMLSRVRKKFQKKDKATKVVPVAKPEVIQKQLPDPVVPIIGSIEEYERLFGMRVKQPSGEETMGSTSVHESAPTSTGSAQANVTGERTAPQKKPAVFGSDDEGEDSEEEALWSKILGK</sequence>